<comment type="similarity">
    <text evidence="2">Belongs to the mitochondrion-specific ribosomal protein mS29 family.</text>
</comment>
<dbReference type="AlphaFoldDB" id="A0A9W8DR59"/>
<dbReference type="PANTHER" id="PTHR12810">
    <property type="entry name" value="MITOCHONDRIAL 28S RIBOSOMAL PROTEIN S29"/>
    <property type="match status" value="1"/>
</dbReference>
<dbReference type="Pfam" id="PF10236">
    <property type="entry name" value="DAP3"/>
    <property type="match status" value="1"/>
</dbReference>
<proteinExistence type="inferred from homology"/>
<dbReference type="GO" id="GO:0005763">
    <property type="term" value="C:mitochondrial small ribosomal subunit"/>
    <property type="evidence" value="ECO:0007669"/>
    <property type="project" value="TreeGrafter"/>
</dbReference>
<reference evidence="8" key="1">
    <citation type="submission" date="2022-07" db="EMBL/GenBank/DDBJ databases">
        <title>Phylogenomic reconstructions and comparative analyses of Kickxellomycotina fungi.</title>
        <authorList>
            <person name="Reynolds N.K."/>
            <person name="Stajich J.E."/>
            <person name="Barry K."/>
            <person name="Grigoriev I.V."/>
            <person name="Crous P."/>
            <person name="Smith M.E."/>
        </authorList>
    </citation>
    <scope>NUCLEOTIDE SEQUENCE</scope>
    <source>
        <strain evidence="8">NBRC 100468</strain>
    </source>
</reference>
<keyword evidence="9" id="KW-1185">Reference proteome</keyword>
<dbReference type="OrthoDB" id="274828at2759"/>
<name>A0A9W8DR59_9FUNG</name>
<keyword evidence="3" id="KW-0809">Transit peptide</keyword>
<evidence type="ECO:0000256" key="4">
    <source>
        <dbReference type="ARBA" id="ARBA00022980"/>
    </source>
</evidence>
<evidence type="ECO:0000256" key="3">
    <source>
        <dbReference type="ARBA" id="ARBA00022946"/>
    </source>
</evidence>
<comment type="subcellular location">
    <subcellularLocation>
        <location evidence="1">Mitochondrion</location>
    </subcellularLocation>
</comment>
<evidence type="ECO:0000313" key="9">
    <source>
        <dbReference type="Proteomes" id="UP001150538"/>
    </source>
</evidence>
<accession>A0A9W8DR59</accession>
<keyword evidence="6" id="KW-0687">Ribonucleoprotein</keyword>
<evidence type="ECO:0000256" key="1">
    <source>
        <dbReference type="ARBA" id="ARBA00004173"/>
    </source>
</evidence>
<keyword evidence="4" id="KW-0689">Ribosomal protein</keyword>
<dbReference type="GO" id="GO:0003735">
    <property type="term" value="F:structural constituent of ribosome"/>
    <property type="evidence" value="ECO:0007669"/>
    <property type="project" value="TreeGrafter"/>
</dbReference>
<sequence>MRSQNRLLGPVESVSGLKVNEEYYLDAPVVEIDDLIPETATQDNLNKVLSLPGQFVQSLGHDNLPGNFKTVFKLLNKNALVYRPVADSIIQRIKSKNASQKPVIIDGTIGIGKSATLLTSVSLASSLGYLVIYAPNTNVWVDSSQAYFPNPKTNLFSQWSVASAFLKTIRSINKDVLEKIKIESEFVSGGIKLEAGSTLLSVIDLGISAPSQSHDCLELILDTASKQAEVPVLIAIDQVNTLFCQTLYTDQDNTPLQANRLRLVKSLIPFIDGSKKLSNGLSISATSKTETKVQSSDLAKIIKDNLEESKDIKVLDMPKLTFGETKSLLEYFNKSNLIYKGKYNYHSHQIRIITGNSISVEHIAYICI</sequence>
<dbReference type="EMBL" id="JANBPU010000006">
    <property type="protein sequence ID" value="KAJ1921240.1"/>
    <property type="molecule type" value="Genomic_DNA"/>
</dbReference>
<evidence type="ECO:0000256" key="6">
    <source>
        <dbReference type="ARBA" id="ARBA00023274"/>
    </source>
</evidence>
<organism evidence="8 9">
    <name type="scientific">Mycoemilia scoparia</name>
    <dbReference type="NCBI Taxonomy" id="417184"/>
    <lineage>
        <taxon>Eukaryota</taxon>
        <taxon>Fungi</taxon>
        <taxon>Fungi incertae sedis</taxon>
        <taxon>Zoopagomycota</taxon>
        <taxon>Kickxellomycotina</taxon>
        <taxon>Kickxellomycetes</taxon>
        <taxon>Kickxellales</taxon>
        <taxon>Kickxellaceae</taxon>
        <taxon>Mycoemilia</taxon>
    </lineage>
</organism>
<keyword evidence="5" id="KW-0496">Mitochondrion</keyword>
<dbReference type="PANTHER" id="PTHR12810:SF0">
    <property type="entry name" value="SMALL RIBOSOMAL SUBUNIT PROTEIN MS29"/>
    <property type="match status" value="1"/>
</dbReference>
<protein>
    <recommendedName>
        <fullName evidence="7">Small ribosomal subunit protein mS29</fullName>
    </recommendedName>
</protein>
<comment type="caution">
    <text evidence="8">The sequence shown here is derived from an EMBL/GenBank/DDBJ whole genome shotgun (WGS) entry which is preliminary data.</text>
</comment>
<evidence type="ECO:0000256" key="2">
    <source>
        <dbReference type="ARBA" id="ARBA00009863"/>
    </source>
</evidence>
<evidence type="ECO:0000256" key="7">
    <source>
        <dbReference type="ARBA" id="ARBA00035140"/>
    </source>
</evidence>
<evidence type="ECO:0000313" key="8">
    <source>
        <dbReference type="EMBL" id="KAJ1921240.1"/>
    </source>
</evidence>
<dbReference type="Proteomes" id="UP001150538">
    <property type="component" value="Unassembled WGS sequence"/>
</dbReference>
<gene>
    <name evidence="8" type="ORF">H4219_000839</name>
</gene>
<evidence type="ECO:0000256" key="5">
    <source>
        <dbReference type="ARBA" id="ARBA00023128"/>
    </source>
</evidence>
<dbReference type="InterPro" id="IPR019368">
    <property type="entry name" value="Ribosomal_mS29"/>
</dbReference>